<dbReference type="InterPro" id="IPR010527">
    <property type="entry name" value="PSII_PsbU"/>
</dbReference>
<dbReference type="EMBL" id="JALLBG020000273">
    <property type="protein sequence ID" value="KAL3757106.1"/>
    <property type="molecule type" value="Genomic_DNA"/>
</dbReference>
<evidence type="ECO:0000313" key="7">
    <source>
        <dbReference type="EMBL" id="KAL3757106.1"/>
    </source>
</evidence>
<accession>A0ABD3M2Z0</accession>
<dbReference type="AlphaFoldDB" id="A0ABD3M2Z0"/>
<keyword evidence="3" id="KW-0793">Thylakoid</keyword>
<comment type="caution">
    <text evidence="7">The sequence shown here is derived from an EMBL/GenBank/DDBJ whole genome shotgun (WGS) entry which is preliminary data.</text>
</comment>
<evidence type="ECO:0000256" key="2">
    <source>
        <dbReference type="ARBA" id="ARBA00010827"/>
    </source>
</evidence>
<sequence length="166" mass="17974">MKLPSLVAILFMAAATQAFVGPIHPSSIETKSTSTELAAMSRRSALSITSGFLLGVHMAPKPSVARGTANPAFEDEVNFEPSQQARGEKIDINNAFVVDYKQLPGMYPSAAGKIASHGPYQSVKDIYNIPGVTANDKAMFKKYQGDLTVLPPGRMFKERINQRQST</sequence>
<dbReference type="GO" id="GO:0016020">
    <property type="term" value="C:membrane"/>
    <property type="evidence" value="ECO:0007669"/>
    <property type="project" value="UniProtKB-SubCell"/>
</dbReference>
<evidence type="ECO:0000256" key="5">
    <source>
        <dbReference type="ARBA" id="ARBA00043089"/>
    </source>
</evidence>
<feature type="chain" id="PRO_5044853673" description="Photosystem II 12 kDa extrinsic protein" evidence="6">
    <location>
        <begin position="19"/>
        <end position="166"/>
    </location>
</feature>
<evidence type="ECO:0000256" key="6">
    <source>
        <dbReference type="SAM" id="SignalP"/>
    </source>
</evidence>
<evidence type="ECO:0000256" key="3">
    <source>
        <dbReference type="ARBA" id="ARBA00023078"/>
    </source>
</evidence>
<gene>
    <name evidence="7" type="ORF">ACHAWU_002945</name>
</gene>
<evidence type="ECO:0000256" key="1">
    <source>
        <dbReference type="ARBA" id="ARBA00004170"/>
    </source>
</evidence>
<dbReference type="Gene3D" id="1.10.150.320">
    <property type="entry name" value="Photosystem II 12 kDa extrinsic protein"/>
    <property type="match status" value="1"/>
</dbReference>
<dbReference type="SUPFAM" id="SSF81585">
    <property type="entry name" value="PsbU/PolX domain-like"/>
    <property type="match status" value="1"/>
</dbReference>
<organism evidence="7 8">
    <name type="scientific">Discostella pseudostelligera</name>
    <dbReference type="NCBI Taxonomy" id="259834"/>
    <lineage>
        <taxon>Eukaryota</taxon>
        <taxon>Sar</taxon>
        <taxon>Stramenopiles</taxon>
        <taxon>Ochrophyta</taxon>
        <taxon>Bacillariophyta</taxon>
        <taxon>Coscinodiscophyceae</taxon>
        <taxon>Thalassiosirophycidae</taxon>
        <taxon>Stephanodiscales</taxon>
        <taxon>Stephanodiscaceae</taxon>
        <taxon>Discostella</taxon>
    </lineage>
</organism>
<keyword evidence="6" id="KW-0732">Signal</keyword>
<keyword evidence="4" id="KW-0472">Membrane</keyword>
<dbReference type="Pfam" id="PF06514">
    <property type="entry name" value="PsbU"/>
    <property type="match status" value="1"/>
</dbReference>
<dbReference type="Proteomes" id="UP001530293">
    <property type="component" value="Unassembled WGS sequence"/>
</dbReference>
<feature type="signal peptide" evidence="6">
    <location>
        <begin position="1"/>
        <end position="18"/>
    </location>
</feature>
<protein>
    <recommendedName>
        <fullName evidence="5">Photosystem II 12 kDa extrinsic protein</fullName>
    </recommendedName>
</protein>
<evidence type="ECO:0000256" key="4">
    <source>
        <dbReference type="ARBA" id="ARBA00023136"/>
    </source>
</evidence>
<keyword evidence="8" id="KW-1185">Reference proteome</keyword>
<proteinExistence type="inferred from homology"/>
<reference evidence="7 8" key="1">
    <citation type="submission" date="2024-10" db="EMBL/GenBank/DDBJ databases">
        <title>Updated reference genomes for cyclostephanoid diatoms.</title>
        <authorList>
            <person name="Roberts W.R."/>
            <person name="Alverson A.J."/>
        </authorList>
    </citation>
    <scope>NUCLEOTIDE SEQUENCE [LARGE SCALE GENOMIC DNA]</scope>
    <source>
        <strain evidence="7 8">AJA232-27</strain>
    </source>
</reference>
<evidence type="ECO:0000313" key="8">
    <source>
        <dbReference type="Proteomes" id="UP001530293"/>
    </source>
</evidence>
<name>A0ABD3M2Z0_9STRA</name>
<comment type="similarity">
    <text evidence="2">Belongs to the PsbU family.</text>
</comment>
<comment type="subcellular location">
    <subcellularLocation>
        <location evidence="1">Membrane</location>
        <topology evidence="1">Peripheral membrane protein</topology>
    </subcellularLocation>
</comment>